<evidence type="ECO:0000313" key="4">
    <source>
        <dbReference type="Proteomes" id="UP000007347"/>
    </source>
</evidence>
<dbReference type="OrthoDB" id="9779622at2"/>
<dbReference type="PROSITE" id="PS00636">
    <property type="entry name" value="DNAJ_1"/>
    <property type="match status" value="1"/>
</dbReference>
<dbReference type="RefSeq" id="WP_014955959.1">
    <property type="nucleotide sequence ID" value="NC_018645.1"/>
</dbReference>
<dbReference type="CDD" id="cd06257">
    <property type="entry name" value="DnaJ"/>
    <property type="match status" value="1"/>
</dbReference>
<dbReference type="PANTHER" id="PTHR43096">
    <property type="entry name" value="DNAJ HOMOLOG 1, MITOCHONDRIAL-RELATED"/>
    <property type="match status" value="1"/>
</dbReference>
<name>K0NI03_DESTT</name>
<dbReference type="PANTHER" id="PTHR43096:SF10">
    <property type="entry name" value="CHAPERONE PROTEIN DNAJ A6, CHLOROPLASTIC"/>
    <property type="match status" value="1"/>
</dbReference>
<dbReference type="GO" id="GO:0042026">
    <property type="term" value="P:protein refolding"/>
    <property type="evidence" value="ECO:0007669"/>
    <property type="project" value="TreeGrafter"/>
</dbReference>
<dbReference type="PRINTS" id="PR00625">
    <property type="entry name" value="JDOMAIN"/>
</dbReference>
<dbReference type="KEGG" id="dto:TOL2_C04320"/>
<organism evidence="3 4">
    <name type="scientific">Desulfobacula toluolica (strain DSM 7467 / Tol2)</name>
    <dbReference type="NCBI Taxonomy" id="651182"/>
    <lineage>
        <taxon>Bacteria</taxon>
        <taxon>Pseudomonadati</taxon>
        <taxon>Thermodesulfobacteriota</taxon>
        <taxon>Desulfobacteria</taxon>
        <taxon>Desulfobacterales</taxon>
        <taxon>Desulfobacteraceae</taxon>
        <taxon>Desulfobacula</taxon>
    </lineage>
</organism>
<dbReference type="GO" id="GO:0005737">
    <property type="term" value="C:cytoplasm"/>
    <property type="evidence" value="ECO:0007669"/>
    <property type="project" value="TreeGrafter"/>
</dbReference>
<dbReference type="Pfam" id="PF00226">
    <property type="entry name" value="DnaJ"/>
    <property type="match status" value="1"/>
</dbReference>
<evidence type="ECO:0000256" key="1">
    <source>
        <dbReference type="SAM" id="MobiDB-lite"/>
    </source>
</evidence>
<evidence type="ECO:0000259" key="2">
    <source>
        <dbReference type="PROSITE" id="PS50076"/>
    </source>
</evidence>
<dbReference type="AlphaFoldDB" id="K0NI03"/>
<dbReference type="HOGENOM" id="CLU_1956085_0_0_7"/>
<dbReference type="Proteomes" id="UP000007347">
    <property type="component" value="Chromosome"/>
</dbReference>
<feature type="domain" description="J" evidence="2">
    <location>
        <begin position="5"/>
        <end position="69"/>
    </location>
</feature>
<dbReference type="SUPFAM" id="SSF46565">
    <property type="entry name" value="Chaperone J-domain"/>
    <property type="match status" value="1"/>
</dbReference>
<protein>
    <submittedName>
        <fullName evidence="3">Putative heat shock protein related to DnaJ</fullName>
    </submittedName>
</protein>
<dbReference type="InterPro" id="IPR018253">
    <property type="entry name" value="DnaJ_domain_CS"/>
</dbReference>
<dbReference type="InterPro" id="IPR036869">
    <property type="entry name" value="J_dom_sf"/>
</dbReference>
<feature type="region of interest" description="Disordered" evidence="1">
    <location>
        <begin position="110"/>
        <end position="133"/>
    </location>
</feature>
<dbReference type="STRING" id="651182.TOL2_C04320"/>
<dbReference type="GO" id="GO:0051082">
    <property type="term" value="F:unfolded protein binding"/>
    <property type="evidence" value="ECO:0007669"/>
    <property type="project" value="TreeGrafter"/>
</dbReference>
<dbReference type="EMBL" id="FO203503">
    <property type="protein sequence ID" value="CCK78602.1"/>
    <property type="molecule type" value="Genomic_DNA"/>
</dbReference>
<sequence length="133" mass="15027">MDSQGYYETLKVSRNATDEQIKKAYRKLARQFHPDVNSDEGAETRFKLIGEAYEVLRDEGKRRIYDMTGFKRFGTWAASRSDGQNGMHQCSGGMNGGKCSAFETLFRRRSGVRKNRTGTGHNEFLKADGQATS</sequence>
<proteinExistence type="predicted"/>
<dbReference type="SMART" id="SM00271">
    <property type="entry name" value="DnaJ"/>
    <property type="match status" value="1"/>
</dbReference>
<dbReference type="InterPro" id="IPR001623">
    <property type="entry name" value="DnaJ_domain"/>
</dbReference>
<gene>
    <name evidence="3" type="ordered locus">TOL2_C04320</name>
</gene>
<keyword evidence="4" id="KW-1185">Reference proteome</keyword>
<accession>K0NI03</accession>
<evidence type="ECO:0000313" key="3">
    <source>
        <dbReference type="EMBL" id="CCK78602.1"/>
    </source>
</evidence>
<reference evidence="3 4" key="1">
    <citation type="journal article" date="2013" name="Environ. Microbiol.">
        <title>Complete genome, catabolic sub-proteomes and key-metabolites of Desulfobacula toluolica Tol2, a marine, aromatic compound-degrading, sulfate-reducing bacterium.</title>
        <authorList>
            <person name="Wohlbrand L."/>
            <person name="Jacob J.H."/>
            <person name="Kube M."/>
            <person name="Mussmann M."/>
            <person name="Jarling R."/>
            <person name="Beck A."/>
            <person name="Amann R."/>
            <person name="Wilkes H."/>
            <person name="Reinhardt R."/>
            <person name="Rabus R."/>
        </authorList>
    </citation>
    <scope>NUCLEOTIDE SEQUENCE [LARGE SCALE GENOMIC DNA]</scope>
    <source>
        <strain evidence="4">DSM 7467 / Tol2</strain>
    </source>
</reference>
<dbReference type="PROSITE" id="PS50076">
    <property type="entry name" value="DNAJ_2"/>
    <property type="match status" value="1"/>
</dbReference>
<dbReference type="Gene3D" id="1.10.287.110">
    <property type="entry name" value="DnaJ domain"/>
    <property type="match status" value="1"/>
</dbReference>
<keyword evidence="3" id="KW-0346">Stress response</keyword>